<keyword evidence="1" id="KW-0472">Membrane</keyword>
<organism evidence="2 3">
    <name type="scientific">Candidatus Desulfolinea nitratireducens</name>
    <dbReference type="NCBI Taxonomy" id="2841698"/>
    <lineage>
        <taxon>Bacteria</taxon>
        <taxon>Bacillati</taxon>
        <taxon>Chloroflexota</taxon>
        <taxon>Anaerolineae</taxon>
        <taxon>Anaerolineales</taxon>
        <taxon>Anaerolineales incertae sedis</taxon>
        <taxon>Candidatus Desulfolinea</taxon>
    </lineage>
</organism>
<proteinExistence type="predicted"/>
<dbReference type="Proteomes" id="UP000614469">
    <property type="component" value="Unassembled WGS sequence"/>
</dbReference>
<feature type="transmembrane region" description="Helical" evidence="1">
    <location>
        <begin position="15"/>
        <end position="33"/>
    </location>
</feature>
<evidence type="ECO:0000313" key="2">
    <source>
        <dbReference type="EMBL" id="MBC8336783.1"/>
    </source>
</evidence>
<gene>
    <name evidence="2" type="ORF">H8E29_16085</name>
</gene>
<feature type="non-terminal residue" evidence="2">
    <location>
        <position position="1"/>
    </location>
</feature>
<reference evidence="2 3" key="1">
    <citation type="submission" date="2020-08" db="EMBL/GenBank/DDBJ databases">
        <title>Bridging the membrane lipid divide: bacteria of the FCB group superphylum have the potential to synthesize archaeal ether lipids.</title>
        <authorList>
            <person name="Villanueva L."/>
            <person name="Von Meijenfeldt F.A.B."/>
            <person name="Westbye A.B."/>
            <person name="Yadav S."/>
            <person name="Hopmans E.C."/>
            <person name="Dutilh B.E."/>
            <person name="Sinninghe Damste J.S."/>
        </authorList>
    </citation>
    <scope>NUCLEOTIDE SEQUENCE [LARGE SCALE GENOMIC DNA]</scope>
    <source>
        <strain evidence="2">NIOZ-UU36</strain>
    </source>
</reference>
<keyword evidence="1" id="KW-0812">Transmembrane</keyword>
<sequence length="63" mass="6783">SAAYSALPYLDPGSGSILIQLAVAALLGAGLFIRSQWSKIKKMLGKDVPEVNEEENADDDFEE</sequence>
<dbReference type="EMBL" id="JACNJN010000192">
    <property type="protein sequence ID" value="MBC8336783.1"/>
    <property type="molecule type" value="Genomic_DNA"/>
</dbReference>
<evidence type="ECO:0000313" key="3">
    <source>
        <dbReference type="Proteomes" id="UP000614469"/>
    </source>
</evidence>
<evidence type="ECO:0000256" key="1">
    <source>
        <dbReference type="SAM" id="Phobius"/>
    </source>
</evidence>
<protein>
    <submittedName>
        <fullName evidence="2">Uncharacterized protein</fullName>
    </submittedName>
</protein>
<comment type="caution">
    <text evidence="2">The sequence shown here is derived from an EMBL/GenBank/DDBJ whole genome shotgun (WGS) entry which is preliminary data.</text>
</comment>
<dbReference type="AlphaFoldDB" id="A0A8J6NPE9"/>
<keyword evidence="1" id="KW-1133">Transmembrane helix</keyword>
<accession>A0A8J6NPE9</accession>
<name>A0A8J6NPE9_9CHLR</name>